<feature type="compositionally biased region" description="Basic and acidic residues" evidence="1">
    <location>
        <begin position="10"/>
        <end position="23"/>
    </location>
</feature>
<sequence>MSSKRITRNLYKDAKGSQKTRSDKISGVLQYRWKGDKYNSGRHSPVWRVIEQRRGKQGL</sequence>
<dbReference type="AlphaFoldDB" id="A0AA34WI02"/>
<accession>A0AA34WI02</accession>
<evidence type="ECO:0000313" key="3">
    <source>
        <dbReference type="Proteomes" id="UP000008305"/>
    </source>
</evidence>
<keyword evidence="3" id="KW-1185">Reference proteome</keyword>
<dbReference type="EMBL" id="CP002608">
    <property type="protein sequence ID" value="AEB41603.1"/>
    <property type="molecule type" value="Genomic_DNA"/>
</dbReference>
<feature type="region of interest" description="Disordered" evidence="1">
    <location>
        <begin position="1"/>
        <end position="23"/>
    </location>
</feature>
<gene>
    <name evidence="2" type="ordered locus">G5S_0646</name>
</gene>
<evidence type="ECO:0000256" key="1">
    <source>
        <dbReference type="SAM" id="MobiDB-lite"/>
    </source>
</evidence>
<organism evidence="2 3">
    <name type="scientific">Chlamydia pecorum (strain ATCC VR-628 / DSM 29919 / E58)</name>
    <name type="common">Chlamydophila pecorum</name>
    <dbReference type="NCBI Taxonomy" id="331635"/>
    <lineage>
        <taxon>Bacteria</taxon>
        <taxon>Pseudomonadati</taxon>
        <taxon>Chlamydiota</taxon>
        <taxon>Chlamydiia</taxon>
        <taxon>Chlamydiales</taxon>
        <taxon>Chlamydiaceae</taxon>
        <taxon>Chlamydia/Chlamydophila group</taxon>
        <taxon>Chlamydia</taxon>
    </lineage>
</organism>
<dbReference type="KEGG" id="cpm:G5S_0646"/>
<reference evidence="2 3" key="1">
    <citation type="journal article" date="2011" name="J. Bacteriol.">
        <title>Genome sequence of the obligate intracellular animal pathogen Chlamydia pecorum E58.</title>
        <authorList>
            <person name="Mojica S."/>
            <person name="Huot Creasy H."/>
            <person name="Daugherty S."/>
            <person name="Read T.D."/>
            <person name="Kim T."/>
            <person name="Kaltenboeck B."/>
            <person name="Bavoil P."/>
            <person name="Myers G.S."/>
        </authorList>
    </citation>
    <scope>NUCLEOTIDE SEQUENCE [LARGE SCALE GENOMIC DNA]</scope>
    <source>
        <strain evidence="2 3">E58</strain>
    </source>
</reference>
<name>A0AA34WI02_CHLPE</name>
<dbReference type="Proteomes" id="UP000008305">
    <property type="component" value="Chromosome"/>
</dbReference>
<proteinExistence type="predicted"/>
<protein>
    <submittedName>
        <fullName evidence="2">Uncharacterized protein</fullName>
    </submittedName>
</protein>
<evidence type="ECO:0000313" key="2">
    <source>
        <dbReference type="EMBL" id="AEB41603.1"/>
    </source>
</evidence>